<sequence length="112" mass="12431">MRAILHGAFTTGLAQYCFDRNLEHPGFVILDSPLITYRGPDPEVIVGQEDDELMTVTVGQALFRHLNEHFDGQAIVIENTDPPSGLDGAVTIKFTKVLDSGRYGFFPVHERS</sequence>
<name>A0A8J3LA85_9ACTN</name>
<gene>
    <name evidence="1" type="ORF">Cco03nite_75850</name>
</gene>
<comment type="caution">
    <text evidence="1">The sequence shown here is derived from an EMBL/GenBank/DDBJ whole genome shotgun (WGS) entry which is preliminary data.</text>
</comment>
<evidence type="ECO:0000313" key="1">
    <source>
        <dbReference type="EMBL" id="GIG10885.1"/>
    </source>
</evidence>
<protein>
    <submittedName>
        <fullName evidence="1">Uncharacterized protein</fullName>
    </submittedName>
</protein>
<proteinExistence type="predicted"/>
<dbReference type="Proteomes" id="UP000630887">
    <property type="component" value="Unassembled WGS sequence"/>
</dbReference>
<reference evidence="1 2" key="1">
    <citation type="submission" date="2021-01" db="EMBL/GenBank/DDBJ databases">
        <title>Whole genome shotgun sequence of Catellatospora coxensis NBRC 107359.</title>
        <authorList>
            <person name="Komaki H."/>
            <person name="Tamura T."/>
        </authorList>
    </citation>
    <scope>NUCLEOTIDE SEQUENCE [LARGE SCALE GENOMIC DNA]</scope>
    <source>
        <strain evidence="1 2">NBRC 107359</strain>
    </source>
</reference>
<organism evidence="1 2">
    <name type="scientific">Catellatospora coxensis</name>
    <dbReference type="NCBI Taxonomy" id="310354"/>
    <lineage>
        <taxon>Bacteria</taxon>
        <taxon>Bacillati</taxon>
        <taxon>Actinomycetota</taxon>
        <taxon>Actinomycetes</taxon>
        <taxon>Micromonosporales</taxon>
        <taxon>Micromonosporaceae</taxon>
        <taxon>Catellatospora</taxon>
    </lineage>
</organism>
<accession>A0A8J3LA85</accession>
<dbReference type="AlphaFoldDB" id="A0A8J3LA85"/>
<dbReference type="EMBL" id="BONI01000104">
    <property type="protein sequence ID" value="GIG10885.1"/>
    <property type="molecule type" value="Genomic_DNA"/>
</dbReference>
<keyword evidence="2" id="KW-1185">Reference proteome</keyword>
<evidence type="ECO:0000313" key="2">
    <source>
        <dbReference type="Proteomes" id="UP000630887"/>
    </source>
</evidence>